<sequence>MTQRNGKPSDAESDKEFGVAVASAQAAVAGLADKYIGWVNDDLKRLDAAIAGITDGNNSEALREVYGVAHDIKGQGSTFGYHLITDIGQLLCRYIERAIERKKVDRAVIDAHVEALRTVVDNRIQGPAGELGREIIDALKGVAERSFA</sequence>
<dbReference type="Proteomes" id="UP000317496">
    <property type="component" value="Chromosome"/>
</dbReference>
<name>A0A516H281_9PROT</name>
<feature type="domain" description="HPt" evidence="2">
    <location>
        <begin position="33"/>
        <end position="117"/>
    </location>
</feature>
<dbReference type="GO" id="GO:0004672">
    <property type="term" value="F:protein kinase activity"/>
    <property type="evidence" value="ECO:0007669"/>
    <property type="project" value="UniProtKB-ARBA"/>
</dbReference>
<dbReference type="GO" id="GO:0000160">
    <property type="term" value="P:phosphorelay signal transduction system"/>
    <property type="evidence" value="ECO:0007669"/>
    <property type="project" value="UniProtKB-KW"/>
</dbReference>
<reference evidence="3 4" key="1">
    <citation type="submission" date="2019-07" db="EMBL/GenBank/DDBJ databases">
        <title>Genome sequencing for Ferrovibrio sp. K5.</title>
        <authorList>
            <person name="Park S.-J."/>
        </authorList>
    </citation>
    <scope>NUCLEOTIDE SEQUENCE [LARGE SCALE GENOMIC DNA]</scope>
    <source>
        <strain evidence="3 4">K5</strain>
    </source>
</reference>
<proteinExistence type="predicted"/>
<keyword evidence="4" id="KW-1185">Reference proteome</keyword>
<evidence type="ECO:0000313" key="4">
    <source>
        <dbReference type="Proteomes" id="UP000317496"/>
    </source>
</evidence>
<dbReference type="InterPro" id="IPR008207">
    <property type="entry name" value="Sig_transdc_His_kin_Hpt_dom"/>
</dbReference>
<gene>
    <name evidence="3" type="ORF">FNB15_11680</name>
</gene>
<protein>
    <recommendedName>
        <fullName evidence="2">HPt domain-containing protein</fullName>
    </recommendedName>
</protein>
<dbReference type="RefSeq" id="WP_144068865.1">
    <property type="nucleotide sequence ID" value="NZ_CP041636.1"/>
</dbReference>
<dbReference type="KEGG" id="fer:FNB15_11680"/>
<dbReference type="Pfam" id="PF01627">
    <property type="entry name" value="Hpt"/>
    <property type="match status" value="1"/>
</dbReference>
<evidence type="ECO:0000256" key="1">
    <source>
        <dbReference type="ARBA" id="ARBA00023012"/>
    </source>
</evidence>
<organism evidence="3 4">
    <name type="scientific">Ferrovibrio terrae</name>
    <dbReference type="NCBI Taxonomy" id="2594003"/>
    <lineage>
        <taxon>Bacteria</taxon>
        <taxon>Pseudomonadati</taxon>
        <taxon>Pseudomonadota</taxon>
        <taxon>Alphaproteobacteria</taxon>
        <taxon>Rhodospirillales</taxon>
        <taxon>Rhodospirillaceae</taxon>
        <taxon>Ferrovibrio</taxon>
    </lineage>
</organism>
<dbReference type="CDD" id="cd00088">
    <property type="entry name" value="HPT"/>
    <property type="match status" value="1"/>
</dbReference>
<dbReference type="OrthoDB" id="9786548at2"/>
<dbReference type="SUPFAM" id="SSF47226">
    <property type="entry name" value="Histidine-containing phosphotransfer domain, HPT domain"/>
    <property type="match status" value="1"/>
</dbReference>
<dbReference type="InterPro" id="IPR036641">
    <property type="entry name" value="HPT_dom_sf"/>
</dbReference>
<evidence type="ECO:0000259" key="2">
    <source>
        <dbReference type="Pfam" id="PF01627"/>
    </source>
</evidence>
<dbReference type="EMBL" id="CP041636">
    <property type="protein sequence ID" value="QDO97884.1"/>
    <property type="molecule type" value="Genomic_DNA"/>
</dbReference>
<keyword evidence="1" id="KW-0902">Two-component regulatory system</keyword>
<accession>A0A516H281</accession>
<dbReference type="Gene3D" id="1.20.120.160">
    <property type="entry name" value="HPT domain"/>
    <property type="match status" value="1"/>
</dbReference>
<evidence type="ECO:0000313" key="3">
    <source>
        <dbReference type="EMBL" id="QDO97884.1"/>
    </source>
</evidence>
<dbReference type="AlphaFoldDB" id="A0A516H281"/>